<evidence type="ECO:0000256" key="1">
    <source>
        <dbReference type="SAM" id="MobiDB-lite"/>
    </source>
</evidence>
<protein>
    <recommendedName>
        <fullName evidence="4">DUF222 domain-containing protein</fullName>
    </recommendedName>
</protein>
<gene>
    <name evidence="2" type="ORF">ACFFRN_46830</name>
</gene>
<feature type="region of interest" description="Disordered" evidence="1">
    <location>
        <begin position="92"/>
        <end position="152"/>
    </location>
</feature>
<dbReference type="Proteomes" id="UP001589646">
    <property type="component" value="Unassembled WGS sequence"/>
</dbReference>
<accession>A0ABV5QF83</accession>
<dbReference type="RefSeq" id="WP_346119790.1">
    <property type="nucleotide sequence ID" value="NZ_BAAAXC010000009.1"/>
</dbReference>
<sequence length="152" mass="16667">MPWRDLGPADQEHLHTELRELAIQLSDLITDSDHTEQHTGSPDQRAVGLLAMLRATHLIHAALDTLMSQLAWEAGQTGRVGYPQLGDAVGISRQSARTRWPHALPATTRRRGRRRSATPPASDIPKTADPTTPSPTRESLRDSAATRSDTRG</sequence>
<dbReference type="EMBL" id="JBHMCE010000024">
    <property type="protein sequence ID" value="MFB9534155.1"/>
    <property type="molecule type" value="Genomic_DNA"/>
</dbReference>
<reference evidence="2 3" key="1">
    <citation type="submission" date="2024-09" db="EMBL/GenBank/DDBJ databases">
        <authorList>
            <person name="Sun Q."/>
            <person name="Mori K."/>
        </authorList>
    </citation>
    <scope>NUCLEOTIDE SEQUENCE [LARGE SCALE GENOMIC DNA]</scope>
    <source>
        <strain evidence="2 3">JCM 3323</strain>
    </source>
</reference>
<evidence type="ECO:0000313" key="2">
    <source>
        <dbReference type="EMBL" id="MFB9534155.1"/>
    </source>
</evidence>
<evidence type="ECO:0008006" key="4">
    <source>
        <dbReference type="Google" id="ProtNLM"/>
    </source>
</evidence>
<keyword evidence="3" id="KW-1185">Reference proteome</keyword>
<evidence type="ECO:0000313" key="3">
    <source>
        <dbReference type="Proteomes" id="UP001589646"/>
    </source>
</evidence>
<organism evidence="2 3">
    <name type="scientific">Nonomuraea roseola</name>
    <dbReference type="NCBI Taxonomy" id="46179"/>
    <lineage>
        <taxon>Bacteria</taxon>
        <taxon>Bacillati</taxon>
        <taxon>Actinomycetota</taxon>
        <taxon>Actinomycetes</taxon>
        <taxon>Streptosporangiales</taxon>
        <taxon>Streptosporangiaceae</taxon>
        <taxon>Nonomuraea</taxon>
    </lineage>
</organism>
<proteinExistence type="predicted"/>
<name>A0ABV5QF83_9ACTN</name>
<comment type="caution">
    <text evidence="2">The sequence shown here is derived from an EMBL/GenBank/DDBJ whole genome shotgun (WGS) entry which is preliminary data.</text>
</comment>